<dbReference type="GO" id="GO:0003951">
    <property type="term" value="F:NAD+ kinase activity"/>
    <property type="evidence" value="ECO:0007669"/>
    <property type="project" value="UniProtKB-UniRule"/>
</dbReference>
<evidence type="ECO:0000256" key="3">
    <source>
        <dbReference type="ARBA" id="ARBA00022857"/>
    </source>
</evidence>
<dbReference type="Gene3D" id="2.60.200.30">
    <property type="entry name" value="Probable inorganic polyphosphate/atp-NAD kinase, domain 2"/>
    <property type="match status" value="1"/>
</dbReference>
<dbReference type="Proteomes" id="UP000269883">
    <property type="component" value="Chromosome"/>
</dbReference>
<keyword evidence="6" id="KW-0963">Cytoplasm</keyword>
<feature type="active site" description="Proton acceptor" evidence="6">
    <location>
        <position position="65"/>
    </location>
</feature>
<evidence type="ECO:0000256" key="2">
    <source>
        <dbReference type="ARBA" id="ARBA00022777"/>
    </source>
</evidence>
<evidence type="ECO:0000313" key="8">
    <source>
        <dbReference type="Proteomes" id="UP000269883"/>
    </source>
</evidence>
<keyword evidence="4 6" id="KW-0520">NAD</keyword>
<feature type="binding site" evidence="6">
    <location>
        <position position="238"/>
    </location>
    <ligand>
        <name>NAD(+)</name>
        <dbReference type="ChEBI" id="CHEBI:57540"/>
    </ligand>
</feature>
<feature type="binding site" evidence="6">
    <location>
        <begin position="65"/>
        <end position="66"/>
    </location>
    <ligand>
        <name>NAD(+)</name>
        <dbReference type="ChEBI" id="CHEBI:57540"/>
    </ligand>
</feature>
<evidence type="ECO:0000256" key="1">
    <source>
        <dbReference type="ARBA" id="ARBA00022679"/>
    </source>
</evidence>
<dbReference type="AlphaFoldDB" id="A0A2Z6AXD5"/>
<keyword evidence="3 6" id="KW-0521">NADP</keyword>
<dbReference type="GO" id="GO:0005524">
    <property type="term" value="F:ATP binding"/>
    <property type="evidence" value="ECO:0007669"/>
    <property type="project" value="UniProtKB-KW"/>
</dbReference>
<comment type="catalytic activity">
    <reaction evidence="5 6">
        <text>NAD(+) + ATP = ADP + NADP(+) + H(+)</text>
        <dbReference type="Rhea" id="RHEA:18629"/>
        <dbReference type="ChEBI" id="CHEBI:15378"/>
        <dbReference type="ChEBI" id="CHEBI:30616"/>
        <dbReference type="ChEBI" id="CHEBI:57540"/>
        <dbReference type="ChEBI" id="CHEBI:58349"/>
        <dbReference type="ChEBI" id="CHEBI:456216"/>
        <dbReference type="EC" id="2.7.1.23"/>
    </reaction>
</comment>
<feature type="binding site" evidence="6">
    <location>
        <position position="168"/>
    </location>
    <ligand>
        <name>NAD(+)</name>
        <dbReference type="ChEBI" id="CHEBI:57540"/>
    </ligand>
</feature>
<keyword evidence="6" id="KW-0067">ATP-binding</keyword>
<feature type="binding site" evidence="6">
    <location>
        <begin position="138"/>
        <end position="139"/>
    </location>
    <ligand>
        <name>NAD(+)</name>
        <dbReference type="ChEBI" id="CHEBI:57540"/>
    </ligand>
</feature>
<dbReference type="PANTHER" id="PTHR20275">
    <property type="entry name" value="NAD KINASE"/>
    <property type="match status" value="1"/>
</dbReference>
<dbReference type="EMBL" id="AP017378">
    <property type="protein sequence ID" value="BBD07901.1"/>
    <property type="molecule type" value="Genomic_DNA"/>
</dbReference>
<evidence type="ECO:0000313" key="7">
    <source>
        <dbReference type="EMBL" id="BBD07901.1"/>
    </source>
</evidence>
<dbReference type="KEGG" id="dfl:DFE_1175"/>
<gene>
    <name evidence="7" type="primary">ppnK</name>
    <name evidence="6" type="synonym">nadK</name>
    <name evidence="7" type="ORF">DFE_1175</name>
</gene>
<evidence type="ECO:0000256" key="5">
    <source>
        <dbReference type="ARBA" id="ARBA00047925"/>
    </source>
</evidence>
<comment type="similarity">
    <text evidence="6">Belongs to the NAD kinase family.</text>
</comment>
<feature type="binding site" evidence="6">
    <location>
        <begin position="179"/>
        <end position="184"/>
    </location>
    <ligand>
        <name>NAD(+)</name>
        <dbReference type="ChEBI" id="CHEBI:57540"/>
    </ligand>
</feature>
<comment type="subcellular location">
    <subcellularLocation>
        <location evidence="6">Cytoplasm</location>
    </subcellularLocation>
</comment>
<dbReference type="RefSeq" id="WP_172961647.1">
    <property type="nucleotide sequence ID" value="NZ_AP017378.1"/>
</dbReference>
<dbReference type="InterPro" id="IPR002504">
    <property type="entry name" value="NADK"/>
</dbReference>
<keyword evidence="6" id="KW-0547">Nucleotide-binding</keyword>
<proteinExistence type="inferred from homology"/>
<feature type="binding site" evidence="6">
    <location>
        <position position="166"/>
    </location>
    <ligand>
        <name>NAD(+)</name>
        <dbReference type="ChEBI" id="CHEBI:57540"/>
    </ligand>
</feature>
<dbReference type="GO" id="GO:0046872">
    <property type="term" value="F:metal ion binding"/>
    <property type="evidence" value="ECO:0007669"/>
    <property type="project" value="UniProtKB-UniRule"/>
</dbReference>
<protein>
    <recommendedName>
        <fullName evidence="6">NAD kinase</fullName>
        <ecNumber evidence="6">2.7.1.23</ecNumber>
    </recommendedName>
    <alternativeName>
        <fullName evidence="6">ATP-dependent NAD kinase</fullName>
    </alternativeName>
</protein>
<dbReference type="EC" id="2.7.1.23" evidence="6"/>
<dbReference type="GO" id="GO:0019674">
    <property type="term" value="P:NAD+ metabolic process"/>
    <property type="evidence" value="ECO:0007669"/>
    <property type="project" value="InterPro"/>
</dbReference>
<evidence type="ECO:0000256" key="6">
    <source>
        <dbReference type="HAMAP-Rule" id="MF_00361"/>
    </source>
</evidence>
<evidence type="ECO:0000256" key="4">
    <source>
        <dbReference type="ARBA" id="ARBA00023027"/>
    </source>
</evidence>
<dbReference type="PANTHER" id="PTHR20275:SF0">
    <property type="entry name" value="NAD KINASE"/>
    <property type="match status" value="1"/>
</dbReference>
<keyword evidence="8" id="KW-1185">Reference proteome</keyword>
<comment type="function">
    <text evidence="6">Involved in the regulation of the intracellular balance of NAD and NADP, and is a key enzyme in the biosynthesis of NADP. Catalyzes specifically the phosphorylation on 2'-hydroxyl of the adenosine moiety of NAD to yield NADP.</text>
</comment>
<comment type="cofactor">
    <cofactor evidence="6">
        <name>a divalent metal cation</name>
        <dbReference type="ChEBI" id="CHEBI:60240"/>
    </cofactor>
</comment>
<dbReference type="InterPro" id="IPR017437">
    <property type="entry name" value="ATP-NAD_kinase_PpnK-typ_C"/>
</dbReference>
<dbReference type="InterPro" id="IPR017438">
    <property type="entry name" value="ATP-NAD_kinase_N"/>
</dbReference>
<dbReference type="Pfam" id="PF01513">
    <property type="entry name" value="NAD_kinase"/>
    <property type="match status" value="1"/>
</dbReference>
<dbReference type="SUPFAM" id="SSF111331">
    <property type="entry name" value="NAD kinase/diacylglycerol kinase-like"/>
    <property type="match status" value="1"/>
</dbReference>
<reference evidence="7 8" key="1">
    <citation type="journal article" date="2018" name="Sci. Adv.">
        <title>Multi-heme cytochromes provide a pathway for survival in energy-limited environments.</title>
        <authorList>
            <person name="Deng X."/>
            <person name="Dohmae N."/>
            <person name="Nealson K.H."/>
            <person name="Hashimoto K."/>
            <person name="Okamoto A."/>
        </authorList>
    </citation>
    <scope>NUCLEOTIDE SEQUENCE [LARGE SCALE GENOMIC DNA]</scope>
    <source>
        <strain evidence="7 8">IS5</strain>
    </source>
</reference>
<dbReference type="HAMAP" id="MF_00361">
    <property type="entry name" value="NAD_kinase"/>
    <property type="match status" value="1"/>
</dbReference>
<dbReference type="GO" id="GO:0051287">
    <property type="term" value="F:NAD binding"/>
    <property type="evidence" value="ECO:0007669"/>
    <property type="project" value="UniProtKB-ARBA"/>
</dbReference>
<name>A0A2Z6AXD5_9BACT</name>
<organism evidence="7 8">
    <name type="scientific">Desulfovibrio ferrophilus</name>
    <dbReference type="NCBI Taxonomy" id="241368"/>
    <lineage>
        <taxon>Bacteria</taxon>
        <taxon>Pseudomonadati</taxon>
        <taxon>Thermodesulfobacteriota</taxon>
        <taxon>Desulfovibrionia</taxon>
        <taxon>Desulfovibrionales</taxon>
        <taxon>Desulfovibrionaceae</taxon>
        <taxon>Desulfovibrio</taxon>
    </lineage>
</organism>
<keyword evidence="2 6" id="KW-0418">Kinase</keyword>
<dbReference type="InterPro" id="IPR016064">
    <property type="entry name" value="NAD/diacylglycerol_kinase_sf"/>
</dbReference>
<dbReference type="Gene3D" id="3.40.50.10330">
    <property type="entry name" value="Probable inorganic polyphosphate/atp-NAD kinase, domain 1"/>
    <property type="match status" value="1"/>
</dbReference>
<dbReference type="GO" id="GO:0006741">
    <property type="term" value="P:NADP+ biosynthetic process"/>
    <property type="evidence" value="ECO:0007669"/>
    <property type="project" value="UniProtKB-UniRule"/>
</dbReference>
<feature type="binding site" evidence="6">
    <location>
        <position position="149"/>
    </location>
    <ligand>
        <name>NAD(+)</name>
        <dbReference type="ChEBI" id="CHEBI:57540"/>
    </ligand>
</feature>
<accession>A0A2Z6AXD5</accession>
<keyword evidence="1 6" id="KW-0808">Transferase</keyword>
<comment type="caution">
    <text evidence="6">Lacks conserved residue(s) required for the propagation of feature annotation.</text>
</comment>
<sequence length="279" mass="30361">MTEKPQHVLIVSRAGHPDAPGLAEEIRLWLEGRGVRARTAENNGSDGADPLPVEGCDLILVLGGDGTMISVARQVEGRVPMLGLNLGRLGFLTELTSDDWRGFLKSVLAQCCRYSERLMLHYEVQRAGVVVHEGLAINDVVLNRGNLARLIRLGLEQDGEPLGSMRADGLVVATPTGSTAYSISSGGPIVHPELDVYSVTPICPFLHNFKPMVLPGNLKFTVRVEEPHSEVFLTVDGQDCIPLNHSDVVQIVRAEAHLKLLEPERSAYVSRLRAKGVIE</sequence>
<dbReference type="Pfam" id="PF20143">
    <property type="entry name" value="NAD_kinase_C"/>
    <property type="match status" value="1"/>
</dbReference>
<dbReference type="GO" id="GO:0005737">
    <property type="term" value="C:cytoplasm"/>
    <property type="evidence" value="ECO:0007669"/>
    <property type="project" value="UniProtKB-SubCell"/>
</dbReference>